<reference evidence="5 6" key="1">
    <citation type="journal article" date="2012" name="BMC Genomics">
        <title>Complete genome sequence of Saccharothrix espanaensis DSM 44229T and comparison to the other completely sequenced Pseudonocardiaceae.</title>
        <authorList>
            <person name="Strobel T."/>
            <person name="Al-Dilaimi A."/>
            <person name="Blom J."/>
            <person name="Gessner A."/>
            <person name="Kalinowski J."/>
            <person name="Luzhetska M."/>
            <person name="Puhler A."/>
            <person name="Szczepanowski R."/>
            <person name="Bechthold A."/>
            <person name="Ruckert C."/>
        </authorList>
    </citation>
    <scope>NUCLEOTIDE SEQUENCE [LARGE SCALE GENOMIC DNA]</scope>
    <source>
        <strain evidence="6">ATCC 51144 / DSM 44229 / JCM 9112 / NBRC 15066 / NRRL 15764</strain>
    </source>
</reference>
<dbReference type="RefSeq" id="WP_015098453.1">
    <property type="nucleotide sequence ID" value="NC_019673.1"/>
</dbReference>
<feature type="domain" description="Methyltransferase type 12" evidence="4">
    <location>
        <begin position="53"/>
        <end position="163"/>
    </location>
</feature>
<dbReference type="AlphaFoldDB" id="K0JP77"/>
<dbReference type="SUPFAM" id="SSF53335">
    <property type="entry name" value="S-adenosyl-L-methionine-dependent methyltransferases"/>
    <property type="match status" value="1"/>
</dbReference>
<dbReference type="InterPro" id="IPR013217">
    <property type="entry name" value="Methyltransf_12"/>
</dbReference>
<dbReference type="HOGENOM" id="CLU_066439_0_0_11"/>
<sequence>MGTVWCVAAHTHDGIDWTSRLASLRRAAELDADAIRVIARRLVRTLPDNPTVVDVGCGGGGMAVALVESLTARGGGTVVLVDAVPEVLDAAATAARSAATYENDTPTTTVRVRPVLADLAAERPADIAGPAHLVWASRVVHHLPDQRQAVADLADALAPGGWLALGEGGLESRCLPWDLGIGEPGLQDRLAHARAEWFVRMRESMPDSVRLPAGWNTVLTDVGLVDVTAFSYLVDHPAPAKPAVREWAVRQVEWLAEVGADRLHAADRHALTRLLDPDDAAYLGRRDDVFLLSAGTVHLGRKP</sequence>
<dbReference type="Proteomes" id="UP000006281">
    <property type="component" value="Chromosome"/>
</dbReference>
<gene>
    <name evidence="5" type="ordered locus">BN6_10120</name>
</gene>
<dbReference type="KEGG" id="sesp:BN6_10120"/>
<keyword evidence="2 5" id="KW-0808">Transferase</keyword>
<evidence type="ECO:0000259" key="4">
    <source>
        <dbReference type="Pfam" id="PF08242"/>
    </source>
</evidence>
<dbReference type="Gene3D" id="3.40.50.150">
    <property type="entry name" value="Vaccinia Virus protein VP39"/>
    <property type="match status" value="1"/>
</dbReference>
<dbReference type="InterPro" id="IPR029063">
    <property type="entry name" value="SAM-dependent_MTases_sf"/>
</dbReference>
<dbReference type="eggNOG" id="COG4106">
    <property type="taxonomic scope" value="Bacteria"/>
</dbReference>
<dbReference type="GO" id="GO:0032259">
    <property type="term" value="P:methylation"/>
    <property type="evidence" value="ECO:0007669"/>
    <property type="project" value="UniProtKB-KW"/>
</dbReference>
<dbReference type="PANTHER" id="PTHR43464:SF19">
    <property type="entry name" value="UBIQUINONE BIOSYNTHESIS O-METHYLTRANSFERASE, MITOCHONDRIAL"/>
    <property type="match status" value="1"/>
</dbReference>
<evidence type="ECO:0000256" key="3">
    <source>
        <dbReference type="ARBA" id="ARBA00022691"/>
    </source>
</evidence>
<proteinExistence type="predicted"/>
<protein>
    <submittedName>
        <fullName evidence="5">Methyltransferase type 12</fullName>
    </submittedName>
</protein>
<evidence type="ECO:0000313" key="6">
    <source>
        <dbReference type="Proteomes" id="UP000006281"/>
    </source>
</evidence>
<dbReference type="BioCyc" id="SESP1179773:BN6_RS04995-MONOMER"/>
<dbReference type="STRING" id="1179773.BN6_10120"/>
<dbReference type="PATRIC" id="fig|1179773.3.peg.1014"/>
<name>K0JP77_SACES</name>
<keyword evidence="6" id="KW-1185">Reference proteome</keyword>
<keyword evidence="1 5" id="KW-0489">Methyltransferase</keyword>
<accession>K0JP77</accession>
<dbReference type="Pfam" id="PF08242">
    <property type="entry name" value="Methyltransf_12"/>
    <property type="match status" value="1"/>
</dbReference>
<evidence type="ECO:0000313" key="5">
    <source>
        <dbReference type="EMBL" id="CCH28340.1"/>
    </source>
</evidence>
<dbReference type="GO" id="GO:0008168">
    <property type="term" value="F:methyltransferase activity"/>
    <property type="evidence" value="ECO:0007669"/>
    <property type="project" value="UniProtKB-KW"/>
</dbReference>
<organism evidence="5 6">
    <name type="scientific">Saccharothrix espanaensis (strain ATCC 51144 / DSM 44229 / JCM 9112 / NBRC 15066 / NRRL 15764)</name>
    <dbReference type="NCBI Taxonomy" id="1179773"/>
    <lineage>
        <taxon>Bacteria</taxon>
        <taxon>Bacillati</taxon>
        <taxon>Actinomycetota</taxon>
        <taxon>Actinomycetes</taxon>
        <taxon>Pseudonocardiales</taxon>
        <taxon>Pseudonocardiaceae</taxon>
        <taxon>Saccharothrix</taxon>
    </lineage>
</organism>
<dbReference type="PANTHER" id="PTHR43464">
    <property type="entry name" value="METHYLTRANSFERASE"/>
    <property type="match status" value="1"/>
</dbReference>
<keyword evidence="3" id="KW-0949">S-adenosyl-L-methionine</keyword>
<evidence type="ECO:0000256" key="1">
    <source>
        <dbReference type="ARBA" id="ARBA00022603"/>
    </source>
</evidence>
<evidence type="ECO:0000256" key="2">
    <source>
        <dbReference type="ARBA" id="ARBA00022679"/>
    </source>
</evidence>
<dbReference type="EMBL" id="HE804045">
    <property type="protein sequence ID" value="CCH28340.1"/>
    <property type="molecule type" value="Genomic_DNA"/>
</dbReference>